<reference evidence="2 3" key="1">
    <citation type="submission" date="2016-08" db="EMBL/GenBank/DDBJ databases">
        <authorList>
            <person name="Seilhamer J.J."/>
        </authorList>
    </citation>
    <scope>NUCLEOTIDE SEQUENCE [LARGE SCALE GENOMIC DNA]</scope>
    <source>
        <strain evidence="2">Buetzberg</strain>
    </source>
</reference>
<protein>
    <recommendedName>
        <fullName evidence="1">ARG and Rhodanese-Phosphatase-superfamily-associated domain-containing protein</fullName>
    </recommendedName>
</protein>
<evidence type="ECO:0000313" key="3">
    <source>
        <dbReference type="Proteomes" id="UP000094707"/>
    </source>
</evidence>
<gene>
    <name evidence="2" type="ORF">MCBB_1178</name>
</gene>
<evidence type="ECO:0000259" key="1">
    <source>
        <dbReference type="Pfam" id="PF20208"/>
    </source>
</evidence>
<accession>A0A1D3L2E1</accession>
<sequence>MNFRVILLVSMIFIFAAVFGVMSYSGTDKIEGISLDQAYSQGNVLITQSTYAGTVPHVVTVKNNGNDTVNVEKGELLKSNDSQDLVTAENKEITPQSTANITAYCFEPGQRAYAGTKLESAGNASDAVKEIVANSNPSDVQNATDAQLKIWTIFAGGDLNIYTGEPVALANKQNIQFSKLKKDANTAKSEVMAEFGVTEDKIASLNQTTTNSSSDLSDMWNNFSDWVNGLTGI</sequence>
<dbReference type="AlphaFoldDB" id="A0A1D3L2E1"/>
<feature type="domain" description="ARG and Rhodanese-Phosphatase-superfamily-associated" evidence="1">
    <location>
        <begin position="18"/>
        <end position="152"/>
    </location>
</feature>
<dbReference type="RefSeq" id="WP_071906865.1">
    <property type="nucleotide sequence ID" value="NZ_LT607756.1"/>
</dbReference>
<proteinExistence type="predicted"/>
<dbReference type="STRING" id="118062.MCBB_1178"/>
<evidence type="ECO:0000313" key="2">
    <source>
        <dbReference type="EMBL" id="SCG85736.1"/>
    </source>
</evidence>
<dbReference type="GeneID" id="30412023"/>
<dbReference type="KEGG" id="mcub:MCBB_1178"/>
<name>A0A1D3L2E1_9EURY</name>
<keyword evidence="3" id="KW-1185">Reference proteome</keyword>
<organism evidence="2 3">
    <name type="scientific">Methanobacterium congolense</name>
    <dbReference type="NCBI Taxonomy" id="118062"/>
    <lineage>
        <taxon>Archaea</taxon>
        <taxon>Methanobacteriati</taxon>
        <taxon>Methanobacteriota</taxon>
        <taxon>Methanomada group</taxon>
        <taxon>Methanobacteria</taxon>
        <taxon>Methanobacteriales</taxon>
        <taxon>Methanobacteriaceae</taxon>
        <taxon>Methanobacterium</taxon>
    </lineage>
</organism>
<dbReference type="EMBL" id="LT607756">
    <property type="protein sequence ID" value="SCG85736.1"/>
    <property type="molecule type" value="Genomic_DNA"/>
</dbReference>
<dbReference type="Proteomes" id="UP000094707">
    <property type="component" value="Chromosome I"/>
</dbReference>
<dbReference type="InterPro" id="IPR046699">
    <property type="entry name" value="ARPP-1"/>
</dbReference>
<dbReference type="Pfam" id="PF20208">
    <property type="entry name" value="ARPP-1"/>
    <property type="match status" value="1"/>
</dbReference>
<dbReference type="OrthoDB" id="70641at2157"/>